<name>A0ABV2SMA9_9GAMM</name>
<dbReference type="Pfam" id="PF08388">
    <property type="entry name" value="GIIM"/>
    <property type="match status" value="1"/>
</dbReference>
<dbReference type="EMBL" id="JBEWTB010000002">
    <property type="protein sequence ID" value="MET4758902.1"/>
    <property type="molecule type" value="Genomic_DNA"/>
</dbReference>
<reference evidence="2 3" key="1">
    <citation type="submission" date="2024-06" db="EMBL/GenBank/DDBJ databases">
        <title>Genomic Encyclopedia of Type Strains, Phase V (KMG-V): Genome sequencing to study the core and pangenomes of soil and plant-associated prokaryotes.</title>
        <authorList>
            <person name="Whitman W."/>
        </authorList>
    </citation>
    <scope>NUCLEOTIDE SEQUENCE [LARGE SCALE GENOMIC DNA]</scope>
    <source>
        <strain evidence="2 3">NE40</strain>
    </source>
</reference>
<comment type="caution">
    <text evidence="2">The sequence shown here is derived from an EMBL/GenBank/DDBJ whole genome shotgun (WGS) entry which is preliminary data.</text>
</comment>
<dbReference type="Proteomes" id="UP001549366">
    <property type="component" value="Unassembled WGS sequence"/>
</dbReference>
<sequence>MNYFRHIGVKGILQELDGWIRRHLRKILWRQWKRTYTRVKRLMRLGIREERAWKSATNGWGAWWNAGAPHMNQALPKKLFDRIGLISLVEYNQRLKCLT</sequence>
<accession>A0ABV2SMA9</accession>
<evidence type="ECO:0000313" key="3">
    <source>
        <dbReference type="Proteomes" id="UP001549366"/>
    </source>
</evidence>
<gene>
    <name evidence="2" type="ORF">V5J35_004094</name>
</gene>
<proteinExistence type="predicted"/>
<protein>
    <recommendedName>
        <fullName evidence="1">Group II intron maturase-specific domain-containing protein</fullName>
    </recommendedName>
</protein>
<organism evidence="2 3">
    <name type="scientific">Endozoicomonas lisbonensis</name>
    <dbReference type="NCBI Taxonomy" id="3120522"/>
    <lineage>
        <taxon>Bacteria</taxon>
        <taxon>Pseudomonadati</taxon>
        <taxon>Pseudomonadota</taxon>
        <taxon>Gammaproteobacteria</taxon>
        <taxon>Oceanospirillales</taxon>
        <taxon>Endozoicomonadaceae</taxon>
        <taxon>Endozoicomonas</taxon>
    </lineage>
</organism>
<evidence type="ECO:0000313" key="2">
    <source>
        <dbReference type="EMBL" id="MET4758902.1"/>
    </source>
</evidence>
<dbReference type="InterPro" id="IPR013597">
    <property type="entry name" value="Mat_intron_G2"/>
</dbReference>
<feature type="domain" description="Group II intron maturase-specific" evidence="1">
    <location>
        <begin position="1"/>
        <end position="44"/>
    </location>
</feature>
<evidence type="ECO:0000259" key="1">
    <source>
        <dbReference type="Pfam" id="PF08388"/>
    </source>
</evidence>
<keyword evidence="3" id="KW-1185">Reference proteome</keyword>